<evidence type="ECO:0000256" key="2">
    <source>
        <dbReference type="SAM" id="Phobius"/>
    </source>
</evidence>
<evidence type="ECO:0000259" key="3">
    <source>
        <dbReference type="Pfam" id="PF05739"/>
    </source>
</evidence>
<dbReference type="AlphaFoldDB" id="A0A6A4LMY5"/>
<accession>A0A6A4LMY5</accession>
<proteinExistence type="predicted"/>
<evidence type="ECO:0000256" key="1">
    <source>
        <dbReference type="ARBA" id="ARBA00022927"/>
    </source>
</evidence>
<gene>
    <name evidence="4" type="ORF">C3L33_10301</name>
</gene>
<dbReference type="EMBL" id="QEFC01001460">
    <property type="protein sequence ID" value="KAE9457771.1"/>
    <property type="molecule type" value="Genomic_DNA"/>
</dbReference>
<keyword evidence="2" id="KW-0472">Membrane</keyword>
<protein>
    <recommendedName>
        <fullName evidence="3">t-SNARE coiled-coil homology domain-containing protein</fullName>
    </recommendedName>
</protein>
<keyword evidence="2" id="KW-0812">Transmembrane</keyword>
<keyword evidence="1" id="KW-0813">Transport</keyword>
<feature type="non-terminal residue" evidence="4">
    <location>
        <position position="1"/>
    </location>
</feature>
<keyword evidence="1" id="KW-0653">Protein transport</keyword>
<evidence type="ECO:0000313" key="4">
    <source>
        <dbReference type="EMBL" id="KAE9457771.1"/>
    </source>
</evidence>
<name>A0A6A4LMY5_9ERIC</name>
<sequence length="208" mass="23109">MGRGQRGLPTGSLTYEWVKAIHHLNGIQPEGSHVTSAVDHVQTGTVALQAAKILQKNSRKCMCIAMIILIVIAIIVILIAIAMRLGLSIFDSPRAIIAPSYDKLTSTDRDRNPMEITQSSVSEMMNVTEDRWESGSVNELDLNLSIEILEQIHHPRRRRFMHKGAYLRASDPYQGISQSQFVVNLVINTKKGKDILLHESAIVCIGTI</sequence>
<dbReference type="Gene3D" id="1.20.5.110">
    <property type="match status" value="1"/>
</dbReference>
<keyword evidence="5" id="KW-1185">Reference proteome</keyword>
<reference evidence="4 5" key="1">
    <citation type="journal article" date="2019" name="Genome Biol. Evol.">
        <title>The Rhododendron genome and chromosomal organization provide insight into shared whole-genome duplications across the heath family (Ericaceae).</title>
        <authorList>
            <person name="Soza V.L."/>
            <person name="Lindsley D."/>
            <person name="Waalkes A."/>
            <person name="Ramage E."/>
            <person name="Patwardhan R.P."/>
            <person name="Burton J.N."/>
            <person name="Adey A."/>
            <person name="Kumar A."/>
            <person name="Qiu R."/>
            <person name="Shendure J."/>
            <person name="Hall B."/>
        </authorList>
    </citation>
    <scope>NUCLEOTIDE SEQUENCE [LARGE SCALE GENOMIC DNA]</scope>
    <source>
        <strain evidence="4">RSF 1966-606</strain>
    </source>
</reference>
<dbReference type="GO" id="GO:0015031">
    <property type="term" value="P:protein transport"/>
    <property type="evidence" value="ECO:0007669"/>
    <property type="project" value="UniProtKB-KW"/>
</dbReference>
<feature type="transmembrane region" description="Helical" evidence="2">
    <location>
        <begin position="62"/>
        <end position="87"/>
    </location>
</feature>
<comment type="caution">
    <text evidence="4">The sequence shown here is derived from an EMBL/GenBank/DDBJ whole genome shotgun (WGS) entry which is preliminary data.</text>
</comment>
<dbReference type="InterPro" id="IPR000727">
    <property type="entry name" value="T_SNARE_dom"/>
</dbReference>
<dbReference type="OrthoDB" id="1697581at2759"/>
<organism evidence="4 5">
    <name type="scientific">Rhododendron williamsianum</name>
    <dbReference type="NCBI Taxonomy" id="262921"/>
    <lineage>
        <taxon>Eukaryota</taxon>
        <taxon>Viridiplantae</taxon>
        <taxon>Streptophyta</taxon>
        <taxon>Embryophyta</taxon>
        <taxon>Tracheophyta</taxon>
        <taxon>Spermatophyta</taxon>
        <taxon>Magnoliopsida</taxon>
        <taxon>eudicotyledons</taxon>
        <taxon>Gunneridae</taxon>
        <taxon>Pentapetalae</taxon>
        <taxon>asterids</taxon>
        <taxon>Ericales</taxon>
        <taxon>Ericaceae</taxon>
        <taxon>Ericoideae</taxon>
        <taxon>Rhodoreae</taxon>
        <taxon>Rhododendron</taxon>
    </lineage>
</organism>
<evidence type="ECO:0000313" key="5">
    <source>
        <dbReference type="Proteomes" id="UP000428333"/>
    </source>
</evidence>
<keyword evidence="2" id="KW-1133">Transmembrane helix</keyword>
<dbReference type="Proteomes" id="UP000428333">
    <property type="component" value="Linkage Group LG06"/>
</dbReference>
<dbReference type="Pfam" id="PF05739">
    <property type="entry name" value="SNARE"/>
    <property type="match status" value="1"/>
</dbReference>
<feature type="domain" description="T-SNARE coiled-coil homology" evidence="3">
    <location>
        <begin position="33"/>
        <end position="77"/>
    </location>
</feature>